<dbReference type="InterPro" id="IPR000340">
    <property type="entry name" value="Dual-sp_phosphatase_cat-dom"/>
</dbReference>
<proteinExistence type="inferred from homology"/>
<dbReference type="CDD" id="cd14498">
    <property type="entry name" value="DSP"/>
    <property type="match status" value="1"/>
</dbReference>
<dbReference type="Gene3D" id="3.90.190.10">
    <property type="entry name" value="Protein tyrosine phosphatase superfamily"/>
    <property type="match status" value="1"/>
</dbReference>
<feature type="compositionally biased region" description="Basic and acidic residues" evidence="5">
    <location>
        <begin position="496"/>
        <end position="513"/>
    </location>
</feature>
<keyword evidence="9" id="KW-1185">Reference proteome</keyword>
<comment type="caution">
    <text evidence="8">The sequence shown here is derived from an EMBL/GenBank/DDBJ whole genome shotgun (WGS) entry which is preliminary data.</text>
</comment>
<dbReference type="PROSITE" id="PS00383">
    <property type="entry name" value="TYR_PHOSPHATASE_1"/>
    <property type="match status" value="1"/>
</dbReference>
<dbReference type="Proteomes" id="UP001470230">
    <property type="component" value="Unassembled WGS sequence"/>
</dbReference>
<accession>A0ABR2HWB9</accession>
<dbReference type="InterPro" id="IPR029021">
    <property type="entry name" value="Prot-tyrosine_phosphatase-like"/>
</dbReference>
<dbReference type="Pfam" id="PF00782">
    <property type="entry name" value="DSPc"/>
    <property type="match status" value="1"/>
</dbReference>
<evidence type="ECO:0000256" key="1">
    <source>
        <dbReference type="ARBA" id="ARBA00008601"/>
    </source>
</evidence>
<dbReference type="EC" id="3.1.3.48" evidence="2"/>
<dbReference type="EMBL" id="JAPFFF010000021">
    <property type="protein sequence ID" value="KAK8853920.1"/>
    <property type="molecule type" value="Genomic_DNA"/>
</dbReference>
<dbReference type="InterPro" id="IPR016130">
    <property type="entry name" value="Tyr_Pase_AS"/>
</dbReference>
<keyword evidence="4" id="KW-0904">Protein phosphatase</keyword>
<dbReference type="SMART" id="SM00195">
    <property type="entry name" value="DSPc"/>
    <property type="match status" value="1"/>
</dbReference>
<sequence>MILSESFSIQPQNEPITLGRTLSVSIWPISNTPLRSSLRSLNYDVLSNTNDLKKISVLVVFALTPIKSRELPPLNDVKHFPITEFKNAFQSEGFSQPVNLSNNRGFTFFLNGLESDSLSHARCLSFERIINERMIDGNKYSRVEINDLFELFPILTKFSLRFPFHAPPLTQTSFIPIVKLTPFQERISLTKKNQSVQFSLFKPDQTQNESTISLDCSKGEKLDRWSRHLSPILGTSIYISGETVAHNKGLLKANGITHIINCASHLTDTCGDQLKDQGSSSTAMNFDDDSLDNKDFIVLRLPMSDGGDENIFSWIFKATSFIKEAIQQENGKVLVHCIQGSSRSAAIVIGYLILTRKYDYDKAYQIVREKRRIASPNPKFMAQLIQLSEIVGGRKQKTSPFFKQKAIRFYLTTKKVVAHQNEQVNDEHFDFSKKFKYNLVMKPKCKSNEGIYSKCFVTIDFKDIGDEGLYKLDKNRYKSHGIVTIESPEVIEDENADKSKNNDVNKEDNPDSQKVTKKELKFVQDFADEIEKCLRVTVNRTFQAYKAMNWDTPDTSFSINNHDEGAIYILVDLTGAKLFVSKKVDKNSIKLDEIIQSFCKSHNFDSSKFKIVFENEKDEDSQTVFEEEEEEEEYFD</sequence>
<evidence type="ECO:0000259" key="7">
    <source>
        <dbReference type="PROSITE" id="PS50056"/>
    </source>
</evidence>
<name>A0ABR2HWB9_9EUKA</name>
<dbReference type="PANTHER" id="PTHR10159:SF519">
    <property type="entry name" value="DUAL SPECIFICITY PROTEIN PHOSPHATASE MPK3"/>
    <property type="match status" value="1"/>
</dbReference>
<keyword evidence="3" id="KW-0378">Hydrolase</keyword>
<dbReference type="PANTHER" id="PTHR10159">
    <property type="entry name" value="DUAL SPECIFICITY PROTEIN PHOSPHATASE"/>
    <property type="match status" value="1"/>
</dbReference>
<dbReference type="InterPro" id="IPR000387">
    <property type="entry name" value="Tyr_Pase_dom"/>
</dbReference>
<gene>
    <name evidence="8" type="ORF">M9Y10_016466</name>
</gene>
<evidence type="ECO:0000313" key="9">
    <source>
        <dbReference type="Proteomes" id="UP001470230"/>
    </source>
</evidence>
<evidence type="ECO:0000313" key="8">
    <source>
        <dbReference type="EMBL" id="KAK8853920.1"/>
    </source>
</evidence>
<evidence type="ECO:0000256" key="2">
    <source>
        <dbReference type="ARBA" id="ARBA00013064"/>
    </source>
</evidence>
<evidence type="ECO:0000256" key="4">
    <source>
        <dbReference type="ARBA" id="ARBA00022912"/>
    </source>
</evidence>
<evidence type="ECO:0000256" key="5">
    <source>
        <dbReference type="SAM" id="MobiDB-lite"/>
    </source>
</evidence>
<dbReference type="SUPFAM" id="SSF52799">
    <property type="entry name" value="(Phosphotyrosine protein) phosphatases II"/>
    <property type="match status" value="1"/>
</dbReference>
<evidence type="ECO:0000259" key="6">
    <source>
        <dbReference type="PROSITE" id="PS50054"/>
    </source>
</evidence>
<dbReference type="InterPro" id="IPR020422">
    <property type="entry name" value="TYR_PHOSPHATASE_DUAL_dom"/>
</dbReference>
<feature type="region of interest" description="Disordered" evidence="5">
    <location>
        <begin position="493"/>
        <end position="513"/>
    </location>
</feature>
<protein>
    <recommendedName>
        <fullName evidence="2">protein-tyrosine-phosphatase</fullName>
        <ecNumber evidence="2">3.1.3.48</ecNumber>
    </recommendedName>
</protein>
<feature type="domain" description="Tyrosine specific protein phosphatases" evidence="7">
    <location>
        <begin position="319"/>
        <end position="371"/>
    </location>
</feature>
<comment type="similarity">
    <text evidence="1">Belongs to the protein-tyrosine phosphatase family. Non-receptor class dual specificity subfamily.</text>
</comment>
<dbReference type="PROSITE" id="PS50054">
    <property type="entry name" value="TYR_PHOSPHATASE_DUAL"/>
    <property type="match status" value="1"/>
</dbReference>
<reference evidence="8 9" key="1">
    <citation type="submission" date="2024-04" db="EMBL/GenBank/DDBJ databases">
        <title>Tritrichomonas musculus Genome.</title>
        <authorList>
            <person name="Alves-Ferreira E."/>
            <person name="Grigg M."/>
            <person name="Lorenzi H."/>
            <person name="Galac M."/>
        </authorList>
    </citation>
    <scope>NUCLEOTIDE SEQUENCE [LARGE SCALE GENOMIC DNA]</scope>
    <source>
        <strain evidence="8 9">EAF2021</strain>
    </source>
</reference>
<dbReference type="PROSITE" id="PS50056">
    <property type="entry name" value="TYR_PHOSPHATASE_2"/>
    <property type="match status" value="1"/>
</dbReference>
<evidence type="ECO:0000256" key="3">
    <source>
        <dbReference type="ARBA" id="ARBA00022801"/>
    </source>
</evidence>
<organism evidence="8 9">
    <name type="scientific">Tritrichomonas musculus</name>
    <dbReference type="NCBI Taxonomy" id="1915356"/>
    <lineage>
        <taxon>Eukaryota</taxon>
        <taxon>Metamonada</taxon>
        <taxon>Parabasalia</taxon>
        <taxon>Tritrichomonadida</taxon>
        <taxon>Tritrichomonadidae</taxon>
        <taxon>Tritrichomonas</taxon>
    </lineage>
</organism>
<feature type="domain" description="Tyrosine-protein phosphatase" evidence="6">
    <location>
        <begin position="228"/>
        <end position="393"/>
    </location>
</feature>
<feature type="region of interest" description="Disordered" evidence="5">
    <location>
        <begin position="617"/>
        <end position="636"/>
    </location>
</feature>